<dbReference type="PANTHER" id="PTHR11465">
    <property type="entry name" value="CATALASE"/>
    <property type="match status" value="1"/>
</dbReference>
<dbReference type="SMART" id="SM01060">
    <property type="entry name" value="Catalase"/>
    <property type="match status" value="1"/>
</dbReference>
<evidence type="ECO:0000259" key="15">
    <source>
        <dbReference type="SMART" id="SM01060"/>
    </source>
</evidence>
<dbReference type="InterPro" id="IPR024711">
    <property type="entry name" value="Catalase_clade1/3"/>
</dbReference>
<evidence type="ECO:0000313" key="16">
    <source>
        <dbReference type="EMBL" id="MDQ0291715.1"/>
    </source>
</evidence>
<evidence type="ECO:0000256" key="6">
    <source>
        <dbReference type="ARBA" id="ARBA00022723"/>
    </source>
</evidence>
<evidence type="ECO:0000256" key="9">
    <source>
        <dbReference type="ARBA" id="ARBA00023324"/>
    </source>
</evidence>
<dbReference type="SUPFAM" id="SSF56634">
    <property type="entry name" value="Heme-dependent catalase-like"/>
    <property type="match status" value="1"/>
</dbReference>
<keyword evidence="5 12" id="KW-0349">Heme</keyword>
<evidence type="ECO:0000256" key="7">
    <source>
        <dbReference type="ARBA" id="ARBA00023002"/>
    </source>
</evidence>
<dbReference type="RefSeq" id="WP_307264916.1">
    <property type="nucleotide sequence ID" value="NZ_JAUSVL010000001.1"/>
</dbReference>
<dbReference type="CDD" id="cd08156">
    <property type="entry name" value="catalase_clade_3"/>
    <property type="match status" value="1"/>
</dbReference>
<dbReference type="PROSITE" id="PS00438">
    <property type="entry name" value="CATALASE_2"/>
    <property type="match status" value="1"/>
</dbReference>
<dbReference type="Gene3D" id="2.40.180.10">
    <property type="entry name" value="Catalase core domain"/>
    <property type="match status" value="1"/>
</dbReference>
<name>A0AAE4AQN5_9BACT</name>
<dbReference type="Pfam" id="PF06628">
    <property type="entry name" value="Catalase-rel"/>
    <property type="match status" value="1"/>
</dbReference>
<evidence type="ECO:0000256" key="5">
    <source>
        <dbReference type="ARBA" id="ARBA00022617"/>
    </source>
</evidence>
<comment type="cofactor">
    <cofactor evidence="1 12">
        <name>heme</name>
        <dbReference type="ChEBI" id="CHEBI:30413"/>
    </cofactor>
</comment>
<evidence type="ECO:0000256" key="12">
    <source>
        <dbReference type="PIRSR" id="PIRSR038928-2"/>
    </source>
</evidence>
<evidence type="ECO:0000256" key="13">
    <source>
        <dbReference type="RuleBase" id="RU000498"/>
    </source>
</evidence>
<reference evidence="16" key="1">
    <citation type="submission" date="2023-07" db="EMBL/GenBank/DDBJ databases">
        <title>Genomic Encyclopedia of Type Strains, Phase IV (KMG-IV): sequencing the most valuable type-strain genomes for metagenomic binning, comparative biology and taxonomic classification.</title>
        <authorList>
            <person name="Goeker M."/>
        </authorList>
    </citation>
    <scope>NUCLEOTIDE SEQUENCE</scope>
    <source>
        <strain evidence="16">DSM 24202</strain>
    </source>
</reference>
<dbReference type="InterPro" id="IPR040333">
    <property type="entry name" value="Catalase_3"/>
</dbReference>
<dbReference type="GO" id="GO:0004096">
    <property type="term" value="F:catalase activity"/>
    <property type="evidence" value="ECO:0007669"/>
    <property type="project" value="UniProtKB-EC"/>
</dbReference>
<keyword evidence="8 12" id="KW-0408">Iron</keyword>
<keyword evidence="6 12" id="KW-0479">Metal-binding</keyword>
<dbReference type="GO" id="GO:0042542">
    <property type="term" value="P:response to hydrogen peroxide"/>
    <property type="evidence" value="ECO:0007669"/>
    <property type="project" value="TreeGrafter"/>
</dbReference>
<dbReference type="InterPro" id="IPR024708">
    <property type="entry name" value="Catalase_AS"/>
</dbReference>
<keyword evidence="9 13" id="KW-0376">Hydrogen peroxide</keyword>
<dbReference type="InterPro" id="IPR002226">
    <property type="entry name" value="Catalase_haem_BS"/>
</dbReference>
<dbReference type="PROSITE" id="PS51402">
    <property type="entry name" value="CATALASE_3"/>
    <property type="match status" value="1"/>
</dbReference>
<accession>A0AAE4AQN5</accession>
<proteinExistence type="inferred from homology"/>
<dbReference type="InterPro" id="IPR010582">
    <property type="entry name" value="Catalase_immune_responsive"/>
</dbReference>
<dbReference type="PANTHER" id="PTHR11465:SF61">
    <property type="entry name" value="CATALASE"/>
    <property type="match status" value="1"/>
</dbReference>
<evidence type="ECO:0000313" key="17">
    <source>
        <dbReference type="Proteomes" id="UP001238163"/>
    </source>
</evidence>
<sequence length="534" mass="60720">MKKDKLTTNFGAPVADNQNSRTAGPRGPVLLEDVWLLEKLANFNREVIPERRMHAKGSGAFGTFTVTHDVTKYSRAKLFEKIGKKTEVFARFSTVAGFRGAADAERDIRGFAVKFYTEEGNWDLVGNNTPVFFLRDGQHFSDLNHVVKKDPRTHLHSPTSNWDFWTSLPEALNQVTITMSDDGLPASYRNMHGFGSHTFSLYNKKNQRTWVKFHWVCQQPIKYLTDAEAEMLVGKDRDSHQRDLYEHIEAGDFPRWKLCFQLMTEEQARKLPYNPFDLTKDWSTDDYPLIDVGMMELNRNPENYFAEVEQAAFNPGSVVPGVGFSPDKMLQARLFGYGDAQRYRLGVNHHLIPVNKARCPVTGYSRDGMMRVDGNYGSKTSYEPNSFGAWQEQPEYRQPATPVNGDGDNWNFREDDDDYFTQPGIRFRKMTDGQKQRLFENTARAMCGVPDFIKQRHIEHCTKADPAYGAGVAKAFKEREKMMMGMKKMEMGHIADGDPAAKGCGCNCDMAEKAPKGKKACAKPKKDMGKAKKK</sequence>
<comment type="catalytic activity">
    <reaction evidence="10 13">
        <text>2 H2O2 = O2 + 2 H2O</text>
        <dbReference type="Rhea" id="RHEA:20309"/>
        <dbReference type="ChEBI" id="CHEBI:15377"/>
        <dbReference type="ChEBI" id="CHEBI:15379"/>
        <dbReference type="ChEBI" id="CHEBI:16240"/>
        <dbReference type="EC" id="1.11.1.6"/>
    </reaction>
</comment>
<evidence type="ECO:0000256" key="3">
    <source>
        <dbReference type="ARBA" id="ARBA00012314"/>
    </source>
</evidence>
<dbReference type="EC" id="1.11.1.6" evidence="3 13"/>
<dbReference type="InterPro" id="IPR020835">
    <property type="entry name" value="Catalase_sf"/>
</dbReference>
<organism evidence="16 17">
    <name type="scientific">Oligosphaera ethanolica</name>
    <dbReference type="NCBI Taxonomy" id="760260"/>
    <lineage>
        <taxon>Bacteria</taxon>
        <taxon>Pseudomonadati</taxon>
        <taxon>Lentisphaerota</taxon>
        <taxon>Oligosphaeria</taxon>
        <taxon>Oligosphaerales</taxon>
        <taxon>Oligosphaeraceae</taxon>
        <taxon>Oligosphaera</taxon>
    </lineage>
</organism>
<evidence type="ECO:0000256" key="8">
    <source>
        <dbReference type="ARBA" id="ARBA00023004"/>
    </source>
</evidence>
<dbReference type="GO" id="GO:0046872">
    <property type="term" value="F:metal ion binding"/>
    <property type="evidence" value="ECO:0007669"/>
    <property type="project" value="UniProtKB-KW"/>
</dbReference>
<feature type="binding site" description="axial binding residue" evidence="12">
    <location>
        <position position="337"/>
    </location>
    <ligand>
        <name>heme</name>
        <dbReference type="ChEBI" id="CHEBI:30413"/>
    </ligand>
    <ligandPart>
        <name>Fe</name>
        <dbReference type="ChEBI" id="CHEBI:18248"/>
    </ligandPart>
</feature>
<evidence type="ECO:0000256" key="4">
    <source>
        <dbReference type="ARBA" id="ARBA00022559"/>
    </source>
</evidence>
<dbReference type="GO" id="GO:0020037">
    <property type="term" value="F:heme binding"/>
    <property type="evidence" value="ECO:0007669"/>
    <property type="project" value="InterPro"/>
</dbReference>
<dbReference type="FunFam" id="2.40.180.10:FF:000001">
    <property type="entry name" value="Catalase"/>
    <property type="match status" value="1"/>
</dbReference>
<feature type="compositionally biased region" description="Basic and acidic residues" evidence="14">
    <location>
        <begin position="524"/>
        <end position="534"/>
    </location>
</feature>
<dbReference type="InterPro" id="IPR018028">
    <property type="entry name" value="Catalase"/>
</dbReference>
<keyword evidence="7 13" id="KW-0560">Oxidoreductase</keyword>
<evidence type="ECO:0000256" key="1">
    <source>
        <dbReference type="ARBA" id="ARBA00001971"/>
    </source>
</evidence>
<dbReference type="Pfam" id="PF00199">
    <property type="entry name" value="Catalase"/>
    <property type="match status" value="1"/>
</dbReference>
<dbReference type="GO" id="GO:0005737">
    <property type="term" value="C:cytoplasm"/>
    <property type="evidence" value="ECO:0007669"/>
    <property type="project" value="TreeGrafter"/>
</dbReference>
<dbReference type="Proteomes" id="UP001238163">
    <property type="component" value="Unassembled WGS sequence"/>
</dbReference>
<gene>
    <name evidence="16" type="ORF">J3R75_003822</name>
</gene>
<feature type="active site" evidence="11">
    <location>
        <position position="54"/>
    </location>
</feature>
<dbReference type="PRINTS" id="PR00067">
    <property type="entry name" value="CATALASE"/>
</dbReference>
<evidence type="ECO:0000256" key="14">
    <source>
        <dbReference type="SAM" id="MobiDB-lite"/>
    </source>
</evidence>
<protein>
    <recommendedName>
        <fullName evidence="3 13">Catalase</fullName>
        <ecNumber evidence="3 13">1.11.1.6</ecNumber>
    </recommendedName>
</protein>
<evidence type="ECO:0000256" key="2">
    <source>
        <dbReference type="ARBA" id="ARBA00005329"/>
    </source>
</evidence>
<comment type="caution">
    <text evidence="16">The sequence shown here is derived from an EMBL/GenBank/DDBJ whole genome shotgun (WGS) entry which is preliminary data.</text>
</comment>
<keyword evidence="17" id="KW-1185">Reference proteome</keyword>
<feature type="domain" description="Catalase core" evidence="15">
    <location>
        <begin position="7"/>
        <end position="391"/>
    </location>
</feature>
<keyword evidence="4 13" id="KW-0575">Peroxidase</keyword>
<dbReference type="AlphaFoldDB" id="A0AAE4AQN5"/>
<feature type="region of interest" description="Disordered" evidence="14">
    <location>
        <begin position="1"/>
        <end position="25"/>
    </location>
</feature>
<feature type="active site" evidence="11">
    <location>
        <position position="127"/>
    </location>
</feature>
<dbReference type="EMBL" id="JAUSVL010000001">
    <property type="protein sequence ID" value="MDQ0291715.1"/>
    <property type="molecule type" value="Genomic_DNA"/>
</dbReference>
<feature type="region of interest" description="Disordered" evidence="14">
    <location>
        <begin position="515"/>
        <end position="534"/>
    </location>
</feature>
<evidence type="ECO:0000256" key="10">
    <source>
        <dbReference type="ARBA" id="ARBA00049254"/>
    </source>
</evidence>
<comment type="similarity">
    <text evidence="2 13">Belongs to the catalase family.</text>
</comment>
<dbReference type="GO" id="GO:0042744">
    <property type="term" value="P:hydrogen peroxide catabolic process"/>
    <property type="evidence" value="ECO:0007669"/>
    <property type="project" value="UniProtKB-KW"/>
</dbReference>
<evidence type="ECO:0000256" key="11">
    <source>
        <dbReference type="PIRSR" id="PIRSR038928-1"/>
    </source>
</evidence>
<dbReference type="PROSITE" id="PS00437">
    <property type="entry name" value="CATALASE_1"/>
    <property type="match status" value="1"/>
</dbReference>
<dbReference type="PIRSF" id="PIRSF038928">
    <property type="entry name" value="Catalase_clade1-3"/>
    <property type="match status" value="1"/>
</dbReference>
<dbReference type="InterPro" id="IPR011614">
    <property type="entry name" value="Catalase_core"/>
</dbReference>